<gene>
    <name evidence="3" type="ORF">ACFSUS_21470</name>
</gene>
<organism evidence="3 4">
    <name type="scientific">Spirosoma soli</name>
    <dbReference type="NCBI Taxonomy" id="1770529"/>
    <lineage>
        <taxon>Bacteria</taxon>
        <taxon>Pseudomonadati</taxon>
        <taxon>Bacteroidota</taxon>
        <taxon>Cytophagia</taxon>
        <taxon>Cytophagales</taxon>
        <taxon>Cytophagaceae</taxon>
        <taxon>Spirosoma</taxon>
    </lineage>
</organism>
<dbReference type="Pfam" id="PF04738">
    <property type="entry name" value="Lant_dehydr_N"/>
    <property type="match status" value="1"/>
</dbReference>
<dbReference type="InterPro" id="IPR006827">
    <property type="entry name" value="Lant_deHydtase_N"/>
</dbReference>
<dbReference type="InterPro" id="IPR023809">
    <property type="entry name" value="Thiopep_bacteriocin_synth_dom"/>
</dbReference>
<evidence type="ECO:0000259" key="2">
    <source>
        <dbReference type="Pfam" id="PF14028"/>
    </source>
</evidence>
<name>A0ABW5M9H9_9BACT</name>
<comment type="caution">
    <text evidence="3">The sequence shown here is derived from an EMBL/GenBank/DDBJ whole genome shotgun (WGS) entry which is preliminary data.</text>
</comment>
<evidence type="ECO:0000313" key="4">
    <source>
        <dbReference type="Proteomes" id="UP001597469"/>
    </source>
</evidence>
<dbReference type="Proteomes" id="UP001597469">
    <property type="component" value="Unassembled WGS sequence"/>
</dbReference>
<accession>A0ABW5M9H9</accession>
<keyword evidence="4" id="KW-1185">Reference proteome</keyword>
<dbReference type="NCBIfam" id="TIGR03891">
    <property type="entry name" value="thiopep_ocin"/>
    <property type="match status" value="1"/>
</dbReference>
<dbReference type="Pfam" id="PF14028">
    <property type="entry name" value="Lant_dehydr_C"/>
    <property type="match status" value="1"/>
</dbReference>
<reference evidence="4" key="1">
    <citation type="journal article" date="2019" name="Int. J. Syst. Evol. Microbiol.">
        <title>The Global Catalogue of Microorganisms (GCM) 10K type strain sequencing project: providing services to taxonomists for standard genome sequencing and annotation.</title>
        <authorList>
            <consortium name="The Broad Institute Genomics Platform"/>
            <consortium name="The Broad Institute Genome Sequencing Center for Infectious Disease"/>
            <person name="Wu L."/>
            <person name="Ma J."/>
        </authorList>
    </citation>
    <scope>NUCLEOTIDE SEQUENCE [LARGE SCALE GENOMIC DNA]</scope>
    <source>
        <strain evidence="4">KCTC 42805</strain>
    </source>
</reference>
<protein>
    <submittedName>
        <fullName evidence="3">Lantibiotic dehydratase</fullName>
    </submittedName>
</protein>
<dbReference type="RefSeq" id="WP_381525824.1">
    <property type="nucleotide sequence ID" value="NZ_JBHULN010000016.1"/>
</dbReference>
<evidence type="ECO:0000313" key="3">
    <source>
        <dbReference type="EMBL" id="MFD2573227.1"/>
    </source>
</evidence>
<sequence>MSQLYRFHSQLVLRTPYLPFTPDALTEQSLRAALAEPWFQDALYLASPTLFRTALEWRDGVVLDAKKQAKLIASLVKYYSRMMSRCTPFGLFAACSLVDWSDTPTGIQFSKSGFQRHTRFDMHFLCALAQHLATLPLLKMNLLYYPNSSYYRVGDEIRYAEYLYVEGKRSHRISAVTASHHLDRILAAAVKGATYEQLTQTILDDDVTPDEAAQFLDDILAAQLLVNELEPAITGDDFLAQLIVTVEKINNLDAKGELNGLCQFLQNVQTKLARLDDPSTDQIATYRQIQEQLAALQLPFDEAKLLQTDLFRYPDEQTVSVDAQWQNQLIDALHLLRRIAPKNETDNLKSFAQRFYDRYEDQEVPLLQALDVETGIGYLDQGTSNDITPLIDDIALPSGRDPLEYGLPWNKTQNWLHTKLLEASQQQAYTVDITDADFGEFPAADLSDLPASLAAMFRLVDTEAGTKHVLLEGFSGSSAVNLLGRFAHGHAGICHVAQSVATEEQRLNPDVLFAEIIHLPESRVGNILLHPPFRPVEIPYLAKSSRPVEDQLDLRDLFISVRGNEVMLRSKRLGKQIIPRLSTAHNYSYRALPVYQFLCDLQNQGKRPGLSFNWGAMARHHSFLPRVTYKSVILLPASWQLAKDDFAPLLASDVSEAIIRQWQETWRMPRFVVLADGDNELLVDWQNPLSIRALVDAVKNRSTIILAEFLYENQQATVQDHANTPHTNQFIAPLVRTEPAYTLPSERLTNSSGVQRLFSVGSEWLYFKLYCGVKSADQILLDVVRPVTEQLLSAGLIDKWFFIRYTDPKPHLRFRLHLSNPLQIGDVIRCVRSYLEPFEQTGVIWKTQLDTYVRELERYGMENIVLSETLFYYDSTAVLDFLERTWGDDREQLRWLWGIRAVDDLLRTFGLDLTQRHRLMLDLKTGFAQEFRVDQSGKQQLDQKYRTNRPLISQWLNREQDLVQPTYELLTVLYQKHDALAPLVGQLLANQETGQLKLPLSSLLASYVHMLLNRLIPSNQRLHELLIYDFLYRQYDSDLARLRKQSPQLSLS</sequence>
<feature type="domain" description="Lantibiotic dehydratase N-terminal" evidence="1">
    <location>
        <begin position="36"/>
        <end position="693"/>
    </location>
</feature>
<dbReference type="EMBL" id="JBHULN010000016">
    <property type="protein sequence ID" value="MFD2573227.1"/>
    <property type="molecule type" value="Genomic_DNA"/>
</dbReference>
<proteinExistence type="predicted"/>
<feature type="domain" description="Thiopeptide-type bacteriocin biosynthesis" evidence="2">
    <location>
        <begin position="764"/>
        <end position="1035"/>
    </location>
</feature>
<evidence type="ECO:0000259" key="1">
    <source>
        <dbReference type="Pfam" id="PF04738"/>
    </source>
</evidence>